<evidence type="ECO:0000313" key="9">
    <source>
        <dbReference type="Proteomes" id="UP000033647"/>
    </source>
</evidence>
<organism evidence="8 9">
    <name type="scientific">Zymoseptoria brevis</name>
    <dbReference type="NCBI Taxonomy" id="1047168"/>
    <lineage>
        <taxon>Eukaryota</taxon>
        <taxon>Fungi</taxon>
        <taxon>Dikarya</taxon>
        <taxon>Ascomycota</taxon>
        <taxon>Pezizomycotina</taxon>
        <taxon>Dothideomycetes</taxon>
        <taxon>Dothideomycetidae</taxon>
        <taxon>Mycosphaerellales</taxon>
        <taxon>Mycosphaerellaceae</taxon>
        <taxon>Zymoseptoria</taxon>
    </lineage>
</organism>
<name>A0A0F4GT30_9PEZI</name>
<feature type="compositionally biased region" description="Acidic residues" evidence="7">
    <location>
        <begin position="435"/>
        <end position="446"/>
    </location>
</feature>
<reference evidence="8 9" key="1">
    <citation type="submission" date="2015-03" db="EMBL/GenBank/DDBJ databases">
        <title>RNA-seq based gene annotation and comparative genomics of four Zymoseptoria species reveal species-specific pathogenicity related genes and transposable element activity.</title>
        <authorList>
            <person name="Grandaubert J."/>
            <person name="Bhattacharyya A."/>
            <person name="Stukenbrock E.H."/>
        </authorList>
    </citation>
    <scope>NUCLEOTIDE SEQUENCE [LARGE SCALE GENOMIC DNA]</scope>
    <source>
        <strain evidence="8 9">Zb18110</strain>
    </source>
</reference>
<dbReference type="GO" id="GO:0180010">
    <property type="term" value="P:co-transcriptional mRNA 3'-end processing, cleavage and polyadenylation pathway"/>
    <property type="evidence" value="ECO:0007669"/>
    <property type="project" value="EnsemblFungi"/>
</dbReference>
<dbReference type="Proteomes" id="UP000033647">
    <property type="component" value="Unassembled WGS sequence"/>
</dbReference>
<dbReference type="PANTHER" id="PTHR22836:SF0">
    <property type="entry name" value="PRE-MRNA 3' END PROCESSING PROTEIN WDR33"/>
    <property type="match status" value="1"/>
</dbReference>
<evidence type="ECO:0000313" key="8">
    <source>
        <dbReference type="EMBL" id="KJY00404.1"/>
    </source>
</evidence>
<protein>
    <recommendedName>
        <fullName evidence="4 6">Polyadenylation factor subunit 2</fullName>
    </recommendedName>
</protein>
<feature type="region of interest" description="Disordered" evidence="7">
    <location>
        <begin position="559"/>
        <end position="611"/>
    </location>
</feature>
<evidence type="ECO:0000256" key="1">
    <source>
        <dbReference type="ARBA" id="ARBA00022574"/>
    </source>
</evidence>
<evidence type="ECO:0000256" key="6">
    <source>
        <dbReference type="RuleBase" id="RU369034"/>
    </source>
</evidence>
<feature type="repeat" description="WD" evidence="5">
    <location>
        <begin position="364"/>
        <end position="395"/>
    </location>
</feature>
<keyword evidence="9" id="KW-1185">Reference proteome</keyword>
<keyword evidence="1 5" id="KW-0853">WD repeat</keyword>
<feature type="repeat" description="WD" evidence="5">
    <location>
        <begin position="251"/>
        <end position="285"/>
    </location>
</feature>
<feature type="compositionally biased region" description="Pro residues" evidence="7">
    <location>
        <begin position="559"/>
        <end position="570"/>
    </location>
</feature>
<dbReference type="Pfam" id="PF00400">
    <property type="entry name" value="WD40"/>
    <property type="match status" value="6"/>
</dbReference>
<feature type="region of interest" description="Disordered" evidence="7">
    <location>
        <begin position="514"/>
        <end position="547"/>
    </location>
</feature>
<dbReference type="FunFam" id="2.130.10.10:FF:002008">
    <property type="entry name" value="Polyadenylation factor subunit 2"/>
    <property type="match status" value="1"/>
</dbReference>
<dbReference type="InterPro" id="IPR036322">
    <property type="entry name" value="WD40_repeat_dom_sf"/>
</dbReference>
<evidence type="ECO:0000256" key="3">
    <source>
        <dbReference type="ARBA" id="ARBA00025498"/>
    </source>
</evidence>
<feature type="region of interest" description="Disordered" evidence="7">
    <location>
        <begin position="396"/>
        <end position="461"/>
    </location>
</feature>
<feature type="compositionally biased region" description="Basic and acidic residues" evidence="7">
    <location>
        <begin position="425"/>
        <end position="434"/>
    </location>
</feature>
<dbReference type="CDD" id="cd00200">
    <property type="entry name" value="WD40"/>
    <property type="match status" value="1"/>
</dbReference>
<feature type="region of interest" description="Disordered" evidence="7">
    <location>
        <begin position="1"/>
        <end position="28"/>
    </location>
</feature>
<dbReference type="PRINTS" id="PR00320">
    <property type="entry name" value="GPROTEINBRPT"/>
</dbReference>
<keyword evidence="6" id="KW-0507">mRNA processing</keyword>
<dbReference type="PROSITE" id="PS50082">
    <property type="entry name" value="WD_REPEATS_2"/>
    <property type="match status" value="4"/>
</dbReference>
<evidence type="ECO:0000256" key="2">
    <source>
        <dbReference type="ARBA" id="ARBA00022737"/>
    </source>
</evidence>
<comment type="caution">
    <text evidence="8">The sequence shown here is derived from an EMBL/GenBank/DDBJ whole genome shotgun (WGS) entry which is preliminary data.</text>
</comment>
<dbReference type="PROSITE" id="PS50294">
    <property type="entry name" value="WD_REPEATS_REGION"/>
    <property type="match status" value="4"/>
</dbReference>
<evidence type="ECO:0000256" key="5">
    <source>
        <dbReference type="PROSITE-ProRule" id="PRU00221"/>
    </source>
</evidence>
<comment type="subcellular location">
    <subcellularLocation>
        <location evidence="6">Nucleus</location>
    </subcellularLocation>
</comment>
<dbReference type="InterPro" id="IPR001680">
    <property type="entry name" value="WD40_rpt"/>
</dbReference>
<dbReference type="PANTHER" id="PTHR22836">
    <property type="entry name" value="WD40 REPEAT PROTEIN"/>
    <property type="match status" value="1"/>
</dbReference>
<dbReference type="AlphaFoldDB" id="A0A0F4GT30"/>
<keyword evidence="2" id="KW-0677">Repeat</keyword>
<evidence type="ECO:0000256" key="7">
    <source>
        <dbReference type="SAM" id="MobiDB-lite"/>
    </source>
</evidence>
<gene>
    <name evidence="8" type="ORF">TI39_contig331g00006</name>
</gene>
<dbReference type="InterPro" id="IPR015943">
    <property type="entry name" value="WD40/YVTN_repeat-like_dom_sf"/>
</dbReference>
<feature type="compositionally biased region" description="Basic and acidic residues" evidence="7">
    <location>
        <begin position="399"/>
        <end position="412"/>
    </location>
</feature>
<sequence>MDSRDQGRDFDQGRPRGKPSRRNATDIGTTYVHFLHDRRAKGRGTRGFEAERDCPSYVANILPPAARRTRAVDTIPAKHLHSSFNKLRQPVNVVRWTPEGRRLLCGDAEGHFTLWNGTGFNFETINSHHASAIRAIQYAHSGEWIISSDHNGVVKYFQPNFNPVNDIQAHGDAVRGLCFSPNDAKFVTASDDASLKIWDFATGMQDSQLTGHQWDAKCVDWHPSKGLIVSGSKDHQVKLWDPRSGRCLTTLHGHKNTVNMTKFEPSRGTLLASCARDQTVRIFDLHMMRDVFLLRGNEKEVNSLVWHPFHSNLLSTGGADGALYHYLLDEQHPPPGTPLTIPPYDAPTPADAPAQTIYPAHKIQHAHEYNIWTMDWHPMGHILASGSNDRATRFWTRPRPGDSHTIANDKWHIGQAAAEAKGTWGRKDEQRAREEEEADDDADGLEDQNPAGRPNFLPGLAGGFGSGLPGLATSAPPSQVAEVLNPNHFPSNIPLPMPANLPPGMDMETLRQAAQAFQQQQQQQGGGMPGMPPGMPPGFPPMPAGMPPMPAGFVPPPGFPPMPPGMPPMPGMANGAAGGGGGGGVRKRAPLPSQQDSLMAEMKQGKWQKPR</sequence>
<dbReference type="InterPro" id="IPR020472">
    <property type="entry name" value="WD40_PAC1"/>
</dbReference>
<dbReference type="GO" id="GO:0005847">
    <property type="term" value="C:mRNA cleavage and polyadenylation specificity factor complex"/>
    <property type="evidence" value="ECO:0007669"/>
    <property type="project" value="EnsemblFungi"/>
</dbReference>
<dbReference type="InterPro" id="IPR045245">
    <property type="entry name" value="Pfs2-like"/>
</dbReference>
<feature type="repeat" description="WD" evidence="5">
    <location>
        <begin position="167"/>
        <end position="208"/>
    </location>
</feature>
<feature type="compositionally biased region" description="Pro residues" evidence="7">
    <location>
        <begin position="530"/>
        <end position="547"/>
    </location>
</feature>
<dbReference type="Gene3D" id="2.130.10.10">
    <property type="entry name" value="YVTN repeat-like/Quinoprotein amine dehydrogenase"/>
    <property type="match status" value="2"/>
</dbReference>
<feature type="compositionally biased region" description="Basic and acidic residues" evidence="7">
    <location>
        <begin position="1"/>
        <end position="14"/>
    </location>
</feature>
<dbReference type="SUPFAM" id="SSF50978">
    <property type="entry name" value="WD40 repeat-like"/>
    <property type="match status" value="1"/>
</dbReference>
<feature type="repeat" description="WD" evidence="5">
    <location>
        <begin position="209"/>
        <end position="250"/>
    </location>
</feature>
<dbReference type="SMART" id="SM00320">
    <property type="entry name" value="WD40"/>
    <property type="match status" value="7"/>
</dbReference>
<keyword evidence="6" id="KW-0539">Nucleus</keyword>
<proteinExistence type="predicted"/>
<accession>A0A0F4GT30</accession>
<feature type="compositionally biased region" description="Low complexity" evidence="7">
    <location>
        <begin position="514"/>
        <end position="523"/>
    </location>
</feature>
<comment type="function">
    <text evidence="3">Required for 3'-end cleavage and polyadenylation of pre-mRNAs. Also involved in chromosome segregation where it has a role in chromosome attachment to the mitotic spindle.</text>
</comment>
<dbReference type="GO" id="GO:0000785">
    <property type="term" value="C:chromatin"/>
    <property type="evidence" value="ECO:0007669"/>
    <property type="project" value="EnsemblFungi"/>
</dbReference>
<dbReference type="EMBL" id="LAFY01000323">
    <property type="protein sequence ID" value="KJY00404.1"/>
    <property type="molecule type" value="Genomic_DNA"/>
</dbReference>
<dbReference type="STRING" id="1047168.A0A0F4GT30"/>
<dbReference type="OrthoDB" id="16717at2759"/>
<evidence type="ECO:0000256" key="4">
    <source>
        <dbReference type="ARBA" id="ARBA00026154"/>
    </source>
</evidence>